<keyword evidence="11" id="KW-1185">Reference proteome</keyword>
<dbReference type="Gene3D" id="3.40.50.720">
    <property type="entry name" value="NAD(P)-binding Rossmann-like Domain"/>
    <property type="match status" value="1"/>
</dbReference>
<evidence type="ECO:0000259" key="9">
    <source>
        <dbReference type="Pfam" id="PF02254"/>
    </source>
</evidence>
<dbReference type="RefSeq" id="WP_150496784.1">
    <property type="nucleotide sequence ID" value="NZ_BMFA01000011.1"/>
</dbReference>
<dbReference type="AlphaFoldDB" id="A0A916TPP9"/>
<dbReference type="SUPFAM" id="SSF51735">
    <property type="entry name" value="NAD(P)-binding Rossmann-fold domains"/>
    <property type="match status" value="1"/>
</dbReference>
<evidence type="ECO:0000256" key="3">
    <source>
        <dbReference type="ARBA" id="ARBA00022448"/>
    </source>
</evidence>
<evidence type="ECO:0000256" key="2">
    <source>
        <dbReference type="ARBA" id="ARBA00005551"/>
    </source>
</evidence>
<evidence type="ECO:0000256" key="6">
    <source>
        <dbReference type="ARBA" id="ARBA00023136"/>
    </source>
</evidence>
<name>A0A916TPP9_9HYPH</name>
<dbReference type="GO" id="GO:0015297">
    <property type="term" value="F:antiporter activity"/>
    <property type="evidence" value="ECO:0007669"/>
    <property type="project" value="InterPro"/>
</dbReference>
<dbReference type="Pfam" id="PF02254">
    <property type="entry name" value="TrkA_N"/>
    <property type="match status" value="1"/>
</dbReference>
<feature type="transmembrane region" description="Helical" evidence="7">
    <location>
        <begin position="21"/>
        <end position="40"/>
    </location>
</feature>
<evidence type="ECO:0000313" key="11">
    <source>
        <dbReference type="Proteomes" id="UP000605148"/>
    </source>
</evidence>
<evidence type="ECO:0000256" key="7">
    <source>
        <dbReference type="SAM" id="Phobius"/>
    </source>
</evidence>
<feature type="transmembrane region" description="Helical" evidence="7">
    <location>
        <begin position="271"/>
        <end position="295"/>
    </location>
</feature>
<dbReference type="Proteomes" id="UP000605148">
    <property type="component" value="Unassembled WGS sequence"/>
</dbReference>
<evidence type="ECO:0000256" key="4">
    <source>
        <dbReference type="ARBA" id="ARBA00022692"/>
    </source>
</evidence>
<comment type="caution">
    <text evidence="10">The sequence shown here is derived from an EMBL/GenBank/DDBJ whole genome shotgun (WGS) entry which is preliminary data.</text>
</comment>
<dbReference type="InterPro" id="IPR038770">
    <property type="entry name" value="Na+/solute_symporter_sf"/>
</dbReference>
<feature type="domain" description="Cation/H+ exchanger transmembrane" evidence="8">
    <location>
        <begin position="10"/>
        <end position="343"/>
    </location>
</feature>
<feature type="transmembrane region" description="Helical" evidence="7">
    <location>
        <begin position="169"/>
        <end position="185"/>
    </location>
</feature>
<dbReference type="GO" id="GO:0016020">
    <property type="term" value="C:membrane"/>
    <property type="evidence" value="ECO:0007669"/>
    <property type="project" value="UniProtKB-SubCell"/>
</dbReference>
<dbReference type="GO" id="GO:0006813">
    <property type="term" value="P:potassium ion transport"/>
    <property type="evidence" value="ECO:0007669"/>
    <property type="project" value="InterPro"/>
</dbReference>
<comment type="subcellular location">
    <subcellularLocation>
        <location evidence="1">Membrane</location>
        <topology evidence="1">Multi-pass membrane protein</topology>
    </subcellularLocation>
</comment>
<comment type="similarity">
    <text evidence="2">Belongs to the monovalent cation:proton antiporter 2 (CPA2) transporter (TC 2.A.37) family.</text>
</comment>
<keyword evidence="5 7" id="KW-1133">Transmembrane helix</keyword>
<organism evidence="10 11">
    <name type="scientific">Roseibium aquae</name>
    <dbReference type="NCBI Taxonomy" id="1323746"/>
    <lineage>
        <taxon>Bacteria</taxon>
        <taxon>Pseudomonadati</taxon>
        <taxon>Pseudomonadota</taxon>
        <taxon>Alphaproteobacteria</taxon>
        <taxon>Hyphomicrobiales</taxon>
        <taxon>Stappiaceae</taxon>
        <taxon>Roseibium</taxon>
    </lineage>
</organism>
<dbReference type="PANTHER" id="PTHR42751">
    <property type="entry name" value="SODIUM/HYDROGEN EXCHANGER FAMILY/TRKA DOMAIN PROTEIN"/>
    <property type="match status" value="1"/>
</dbReference>
<sequence>MVFEAFSIGAAFVFGLAVRQIGLPPLVGFLAAGFCINLVGPKFGMPSTTGPILEYIADLGVMILLFTIGLKLKLRQIAEPQVVGGALIHFAFSVALFTPIIRLLFTSDWMTAVLVGIALAFSSTVLSAKMLEAKRELGSFHGRTAIGILIVQDIIALVVLAVFAGKMPGPWALLIFATPLLRPVLFKILDLAGHDEVLVLTGMMLSLVIGGVGFELIGLKGEIGALVMGLLLSGHPKSGELSKSLWSLKEVFLVGFFLSIGMSGLPDWDALAFAAVIGLLLPLKGLLFFFVLLAFKLRARTSFITALSLTAYSEFGLIVAAGIPAAESFLVPLAIAVSVSFLIAAPLNRFAHPLFERFEPQLQRFERVTRHPDEQPKDLGDADVLVFGMGRTGTAAYEALLAEGRRPVGLDADIYKAKAHAENGLHVIFADAEDSNFWNGVDLSGISSAILAMDDLEAKLVAARMLRARGFTGTVVSHALHADHVEKITKAGADQTYLTMQEAGKSLATRALIADLKSSDN</sequence>
<dbReference type="Pfam" id="PF00999">
    <property type="entry name" value="Na_H_Exchanger"/>
    <property type="match status" value="1"/>
</dbReference>
<dbReference type="GO" id="GO:1902600">
    <property type="term" value="P:proton transmembrane transport"/>
    <property type="evidence" value="ECO:0007669"/>
    <property type="project" value="InterPro"/>
</dbReference>
<feature type="transmembrane region" description="Helical" evidence="7">
    <location>
        <begin position="302"/>
        <end position="323"/>
    </location>
</feature>
<evidence type="ECO:0000256" key="5">
    <source>
        <dbReference type="ARBA" id="ARBA00022989"/>
    </source>
</evidence>
<evidence type="ECO:0000313" key="10">
    <source>
        <dbReference type="EMBL" id="GGB58647.1"/>
    </source>
</evidence>
<feature type="transmembrane region" description="Helical" evidence="7">
    <location>
        <begin position="52"/>
        <end position="70"/>
    </location>
</feature>
<dbReference type="Gene3D" id="1.20.1530.20">
    <property type="match status" value="1"/>
</dbReference>
<proteinExistence type="inferred from homology"/>
<feature type="transmembrane region" description="Helical" evidence="7">
    <location>
        <begin position="82"/>
        <end position="103"/>
    </location>
</feature>
<reference evidence="10" key="2">
    <citation type="submission" date="2020-09" db="EMBL/GenBank/DDBJ databases">
        <authorList>
            <person name="Sun Q."/>
            <person name="Zhou Y."/>
        </authorList>
    </citation>
    <scope>NUCLEOTIDE SEQUENCE</scope>
    <source>
        <strain evidence="10">CGMCC 1.12426</strain>
    </source>
</reference>
<protein>
    <submittedName>
        <fullName evidence="10">Potassium transporter KefC</fullName>
    </submittedName>
</protein>
<dbReference type="OrthoDB" id="3418949at2"/>
<gene>
    <name evidence="10" type="ORF">GCM10011316_33390</name>
</gene>
<evidence type="ECO:0000256" key="1">
    <source>
        <dbReference type="ARBA" id="ARBA00004141"/>
    </source>
</evidence>
<accession>A0A916TPP9</accession>
<dbReference type="EMBL" id="BMFA01000011">
    <property type="protein sequence ID" value="GGB58647.1"/>
    <property type="molecule type" value="Genomic_DNA"/>
</dbReference>
<keyword evidence="4 7" id="KW-0812">Transmembrane</keyword>
<feature type="transmembrane region" description="Helical" evidence="7">
    <location>
        <begin position="197"/>
        <end position="217"/>
    </location>
</feature>
<keyword evidence="3" id="KW-0813">Transport</keyword>
<reference evidence="10" key="1">
    <citation type="journal article" date="2014" name="Int. J. Syst. Evol. Microbiol.">
        <title>Complete genome sequence of Corynebacterium casei LMG S-19264T (=DSM 44701T), isolated from a smear-ripened cheese.</title>
        <authorList>
            <consortium name="US DOE Joint Genome Institute (JGI-PGF)"/>
            <person name="Walter F."/>
            <person name="Albersmeier A."/>
            <person name="Kalinowski J."/>
            <person name="Ruckert C."/>
        </authorList>
    </citation>
    <scope>NUCLEOTIDE SEQUENCE</scope>
    <source>
        <strain evidence="10">CGMCC 1.12426</strain>
    </source>
</reference>
<keyword evidence="6 7" id="KW-0472">Membrane</keyword>
<feature type="transmembrane region" description="Helical" evidence="7">
    <location>
        <begin position="140"/>
        <end position="163"/>
    </location>
</feature>
<feature type="transmembrane region" description="Helical" evidence="7">
    <location>
        <begin position="109"/>
        <end position="128"/>
    </location>
</feature>
<dbReference type="InterPro" id="IPR003148">
    <property type="entry name" value="RCK_N"/>
</dbReference>
<evidence type="ECO:0000259" key="8">
    <source>
        <dbReference type="Pfam" id="PF00999"/>
    </source>
</evidence>
<feature type="domain" description="RCK N-terminal" evidence="9">
    <location>
        <begin position="384"/>
        <end position="496"/>
    </location>
</feature>
<dbReference type="InterPro" id="IPR036291">
    <property type="entry name" value="NAD(P)-bd_dom_sf"/>
</dbReference>
<feature type="transmembrane region" description="Helical" evidence="7">
    <location>
        <begin position="329"/>
        <end position="347"/>
    </location>
</feature>
<dbReference type="InterPro" id="IPR006153">
    <property type="entry name" value="Cation/H_exchanger_TM"/>
</dbReference>
<dbReference type="PANTHER" id="PTHR42751:SF1">
    <property type="entry name" value="CATION_PROTON ANTIPORTER YBAL-RELATED"/>
    <property type="match status" value="1"/>
</dbReference>